<dbReference type="PROSITE" id="PS50011">
    <property type="entry name" value="PROTEIN_KINASE_DOM"/>
    <property type="match status" value="1"/>
</dbReference>
<evidence type="ECO:0000256" key="8">
    <source>
        <dbReference type="ARBA" id="ARBA00048679"/>
    </source>
</evidence>
<dbReference type="STRING" id="554155.C5FEA9"/>
<evidence type="ECO:0000313" key="11">
    <source>
        <dbReference type="Proteomes" id="UP000002035"/>
    </source>
</evidence>
<evidence type="ECO:0000256" key="1">
    <source>
        <dbReference type="ARBA" id="ARBA00012513"/>
    </source>
</evidence>
<evidence type="ECO:0000256" key="5">
    <source>
        <dbReference type="ARBA" id="ARBA00022777"/>
    </source>
</evidence>
<comment type="catalytic activity">
    <reaction evidence="8">
        <text>L-seryl-[protein] + ATP = O-phospho-L-seryl-[protein] + ADP + H(+)</text>
        <dbReference type="Rhea" id="RHEA:17989"/>
        <dbReference type="Rhea" id="RHEA-COMP:9863"/>
        <dbReference type="Rhea" id="RHEA-COMP:11604"/>
        <dbReference type="ChEBI" id="CHEBI:15378"/>
        <dbReference type="ChEBI" id="CHEBI:29999"/>
        <dbReference type="ChEBI" id="CHEBI:30616"/>
        <dbReference type="ChEBI" id="CHEBI:83421"/>
        <dbReference type="ChEBI" id="CHEBI:456216"/>
        <dbReference type="EC" id="2.7.11.1"/>
    </reaction>
</comment>
<evidence type="ECO:0000256" key="4">
    <source>
        <dbReference type="ARBA" id="ARBA00022741"/>
    </source>
</evidence>
<feature type="domain" description="Protein kinase" evidence="9">
    <location>
        <begin position="67"/>
        <end position="418"/>
    </location>
</feature>
<evidence type="ECO:0000313" key="10">
    <source>
        <dbReference type="EMBL" id="EEQ28143.1"/>
    </source>
</evidence>
<dbReference type="GO" id="GO:0005524">
    <property type="term" value="F:ATP binding"/>
    <property type="evidence" value="ECO:0007669"/>
    <property type="project" value="UniProtKB-KW"/>
</dbReference>
<keyword evidence="5 10" id="KW-0418">Kinase</keyword>
<dbReference type="Gene3D" id="1.10.510.10">
    <property type="entry name" value="Transferase(Phosphotransferase) domain 1"/>
    <property type="match status" value="1"/>
</dbReference>
<dbReference type="Proteomes" id="UP000002035">
    <property type="component" value="Unassembled WGS sequence"/>
</dbReference>
<evidence type="ECO:0000256" key="7">
    <source>
        <dbReference type="ARBA" id="ARBA00047899"/>
    </source>
</evidence>
<reference evidence="11" key="1">
    <citation type="journal article" date="2012" name="MBio">
        <title>Comparative genome analysis of Trichophyton rubrum and related dermatophytes reveals candidate genes involved in infection.</title>
        <authorList>
            <person name="Martinez D.A."/>
            <person name="Oliver B.G."/>
            <person name="Graeser Y."/>
            <person name="Goldberg J.M."/>
            <person name="Li W."/>
            <person name="Martinez-Rossi N.M."/>
            <person name="Monod M."/>
            <person name="Shelest E."/>
            <person name="Barton R.C."/>
            <person name="Birch E."/>
            <person name="Brakhage A.A."/>
            <person name="Chen Z."/>
            <person name="Gurr S.J."/>
            <person name="Heiman D."/>
            <person name="Heitman J."/>
            <person name="Kosti I."/>
            <person name="Rossi A."/>
            <person name="Saif S."/>
            <person name="Samalova M."/>
            <person name="Saunders C.W."/>
            <person name="Shea T."/>
            <person name="Summerbell R.C."/>
            <person name="Xu J."/>
            <person name="Young S."/>
            <person name="Zeng Q."/>
            <person name="Birren B.W."/>
            <person name="Cuomo C.A."/>
            <person name="White T.C."/>
        </authorList>
    </citation>
    <scope>NUCLEOTIDE SEQUENCE [LARGE SCALE GENOMIC DNA]</scope>
    <source>
        <strain evidence="11">ATCC MYA-4605 / CBS 113480</strain>
    </source>
</reference>
<dbReference type="Pfam" id="PF00069">
    <property type="entry name" value="Pkinase"/>
    <property type="match status" value="1"/>
</dbReference>
<dbReference type="OMA" id="HTSLVHR"/>
<accession>C5FEA9</accession>
<keyword evidence="6" id="KW-0067">ATP-binding</keyword>
<dbReference type="AlphaFoldDB" id="C5FEA9"/>
<dbReference type="GO" id="GO:0005737">
    <property type="term" value="C:cytoplasm"/>
    <property type="evidence" value="ECO:0007669"/>
    <property type="project" value="TreeGrafter"/>
</dbReference>
<dbReference type="InterPro" id="IPR051334">
    <property type="entry name" value="SRPK"/>
</dbReference>
<dbReference type="InterPro" id="IPR011009">
    <property type="entry name" value="Kinase-like_dom_sf"/>
</dbReference>
<comment type="catalytic activity">
    <reaction evidence="7">
        <text>L-threonyl-[protein] + ATP = O-phospho-L-threonyl-[protein] + ADP + H(+)</text>
        <dbReference type="Rhea" id="RHEA:46608"/>
        <dbReference type="Rhea" id="RHEA-COMP:11060"/>
        <dbReference type="Rhea" id="RHEA-COMP:11605"/>
        <dbReference type="ChEBI" id="CHEBI:15378"/>
        <dbReference type="ChEBI" id="CHEBI:30013"/>
        <dbReference type="ChEBI" id="CHEBI:30616"/>
        <dbReference type="ChEBI" id="CHEBI:61977"/>
        <dbReference type="ChEBI" id="CHEBI:456216"/>
        <dbReference type="EC" id="2.7.11.1"/>
    </reaction>
</comment>
<dbReference type="GeneID" id="9228302"/>
<dbReference type="PANTHER" id="PTHR47634">
    <property type="entry name" value="PROTEIN KINASE DOMAIN-CONTAINING PROTEIN-RELATED"/>
    <property type="match status" value="1"/>
</dbReference>
<evidence type="ECO:0000256" key="6">
    <source>
        <dbReference type="ARBA" id="ARBA00022840"/>
    </source>
</evidence>
<dbReference type="InterPro" id="IPR000719">
    <property type="entry name" value="Prot_kinase_dom"/>
</dbReference>
<protein>
    <recommendedName>
        <fullName evidence="1">non-specific serine/threonine protein kinase</fullName>
        <ecNumber evidence="1">2.7.11.1</ecNumber>
    </recommendedName>
</protein>
<keyword evidence="4" id="KW-0547">Nucleotide-binding</keyword>
<dbReference type="OrthoDB" id="5979581at2759"/>
<dbReference type="SMART" id="SM00220">
    <property type="entry name" value="S_TKc"/>
    <property type="match status" value="1"/>
</dbReference>
<dbReference type="PANTHER" id="PTHR47634:SF9">
    <property type="entry name" value="PROTEIN KINASE DOMAIN-CONTAINING PROTEIN-RELATED"/>
    <property type="match status" value="1"/>
</dbReference>
<evidence type="ECO:0000259" key="9">
    <source>
        <dbReference type="PROSITE" id="PS50011"/>
    </source>
</evidence>
<dbReference type="RefSeq" id="XP_002850927.1">
    <property type="nucleotide sequence ID" value="XM_002850881.1"/>
</dbReference>
<dbReference type="GO" id="GO:0005634">
    <property type="term" value="C:nucleus"/>
    <property type="evidence" value="ECO:0007669"/>
    <property type="project" value="TreeGrafter"/>
</dbReference>
<dbReference type="Gene3D" id="3.30.200.20">
    <property type="entry name" value="Phosphorylase Kinase, domain 1"/>
    <property type="match status" value="1"/>
</dbReference>
<dbReference type="GO" id="GO:0004674">
    <property type="term" value="F:protein serine/threonine kinase activity"/>
    <property type="evidence" value="ECO:0007669"/>
    <property type="project" value="UniProtKB-KW"/>
</dbReference>
<dbReference type="SUPFAM" id="SSF56112">
    <property type="entry name" value="Protein kinase-like (PK-like)"/>
    <property type="match status" value="1"/>
</dbReference>
<dbReference type="GO" id="GO:0050684">
    <property type="term" value="P:regulation of mRNA processing"/>
    <property type="evidence" value="ECO:0007669"/>
    <property type="project" value="TreeGrafter"/>
</dbReference>
<dbReference type="GO" id="GO:0000245">
    <property type="term" value="P:spliceosomal complex assembly"/>
    <property type="evidence" value="ECO:0007669"/>
    <property type="project" value="TreeGrafter"/>
</dbReference>
<keyword evidence="11" id="KW-1185">Reference proteome</keyword>
<dbReference type="EC" id="2.7.11.1" evidence="1"/>
<sequence length="419" mass="48227">MRMQSLWTSIASLKSFMPKLPEERRSLPTSGFKIIEADLLVEEEELPDYKADRFYPVRLGDVFEDRYQVIAKLGFGSSSTIWLARDLKYLRFHNVLFALYSSLKTYVHTSKFHRELPFYDHISPYFTNITSHRGRHNIRRLLSSFQITGPHGKHTVLVFQASQMSLRDMKFVFFPKGFNEGFVKGAIIELLEALDFLHTRGEAIHTDVHPGNMLLGVYDNNNVLENLEKMEFSSPVPRKMTSDSRTIYLSRLTKPKEGPMLLSDFGETRIGPGPHGGDIMPLEFRAPEVLLYVGWSYPVDIWSVGLTAWDLLGCKRLFTARDKEDGKAYDAVHFAEMIAALGPPPAEFLAKNPERKAEFWNETGEWLGLAPIPHGRTIESVEDRLQDNKEFLRFIRRTLTWMPEQRATAKELLQDPWLA</sequence>
<keyword evidence="3" id="KW-0808">Transferase</keyword>
<dbReference type="EMBL" id="DS995701">
    <property type="protein sequence ID" value="EEQ28143.1"/>
    <property type="molecule type" value="Genomic_DNA"/>
</dbReference>
<organism evidence="10 11">
    <name type="scientific">Arthroderma otae (strain ATCC MYA-4605 / CBS 113480)</name>
    <name type="common">Microsporum canis</name>
    <dbReference type="NCBI Taxonomy" id="554155"/>
    <lineage>
        <taxon>Eukaryota</taxon>
        <taxon>Fungi</taxon>
        <taxon>Dikarya</taxon>
        <taxon>Ascomycota</taxon>
        <taxon>Pezizomycotina</taxon>
        <taxon>Eurotiomycetes</taxon>
        <taxon>Eurotiomycetidae</taxon>
        <taxon>Onygenales</taxon>
        <taxon>Arthrodermataceae</taxon>
        <taxon>Microsporum</taxon>
    </lineage>
</organism>
<gene>
    <name evidence="10" type="ORF">MCYG_01031</name>
</gene>
<evidence type="ECO:0000256" key="3">
    <source>
        <dbReference type="ARBA" id="ARBA00022679"/>
    </source>
</evidence>
<dbReference type="eggNOG" id="KOG1290">
    <property type="taxonomic scope" value="Eukaryota"/>
</dbReference>
<dbReference type="VEuPathDB" id="FungiDB:MCYG_01031"/>
<keyword evidence="2" id="KW-0723">Serine/threonine-protein kinase</keyword>
<evidence type="ECO:0000256" key="2">
    <source>
        <dbReference type="ARBA" id="ARBA00022527"/>
    </source>
</evidence>
<proteinExistence type="predicted"/>
<dbReference type="HOGENOM" id="CLU_000288_81_1_1"/>
<name>C5FEA9_ARTOC</name>